<comment type="caution">
    <text evidence="1">The sequence shown here is derived from an EMBL/GenBank/DDBJ whole genome shotgun (WGS) entry which is preliminary data.</text>
</comment>
<protein>
    <submittedName>
        <fullName evidence="1">Uncharacterized protein</fullName>
    </submittedName>
</protein>
<reference evidence="1" key="1">
    <citation type="submission" date="2019-10" db="EMBL/GenBank/DDBJ databases">
        <authorList>
            <consortium name="DOE Joint Genome Institute"/>
            <person name="Kuo A."/>
            <person name="Miyauchi S."/>
            <person name="Kiss E."/>
            <person name="Drula E."/>
            <person name="Kohler A."/>
            <person name="Sanchez-Garcia M."/>
            <person name="Andreopoulos B."/>
            <person name="Barry K.W."/>
            <person name="Bonito G."/>
            <person name="Buee M."/>
            <person name="Carver A."/>
            <person name="Chen C."/>
            <person name="Cichocki N."/>
            <person name="Clum A."/>
            <person name="Culley D."/>
            <person name="Crous P.W."/>
            <person name="Fauchery L."/>
            <person name="Girlanda M."/>
            <person name="Hayes R."/>
            <person name="Keri Z."/>
            <person name="Labutti K."/>
            <person name="Lipzen A."/>
            <person name="Lombard V."/>
            <person name="Magnuson J."/>
            <person name="Maillard F."/>
            <person name="Morin E."/>
            <person name="Murat C."/>
            <person name="Nolan M."/>
            <person name="Ohm R."/>
            <person name="Pangilinan J."/>
            <person name="Pereira M."/>
            <person name="Perotto S."/>
            <person name="Peter M."/>
            <person name="Riley R."/>
            <person name="Sitrit Y."/>
            <person name="Stielow B."/>
            <person name="Szollosi G."/>
            <person name="Zifcakova L."/>
            <person name="Stursova M."/>
            <person name="Spatafora J.W."/>
            <person name="Tedersoo L."/>
            <person name="Vaario L.-M."/>
            <person name="Yamada A."/>
            <person name="Yan M."/>
            <person name="Wang P."/>
            <person name="Xu J."/>
            <person name="Bruns T."/>
            <person name="Baldrian P."/>
            <person name="Vilgalys R."/>
            <person name="Henrissat B."/>
            <person name="Grigoriev I.V."/>
            <person name="Hibbett D."/>
            <person name="Nagy L.G."/>
            <person name="Martin F.M."/>
        </authorList>
    </citation>
    <scope>NUCLEOTIDE SEQUENCE</scope>
    <source>
        <strain evidence="1">P2</strain>
    </source>
</reference>
<name>A0ACB6Z652_THEGA</name>
<accession>A0ACB6Z652</accession>
<dbReference type="Proteomes" id="UP000886501">
    <property type="component" value="Unassembled WGS sequence"/>
</dbReference>
<evidence type="ECO:0000313" key="1">
    <source>
        <dbReference type="EMBL" id="KAF9645086.1"/>
    </source>
</evidence>
<keyword evidence="2" id="KW-1185">Reference proteome</keyword>
<evidence type="ECO:0000313" key="2">
    <source>
        <dbReference type="Proteomes" id="UP000886501"/>
    </source>
</evidence>
<organism evidence="1 2">
    <name type="scientific">Thelephora ganbajun</name>
    <name type="common">Ganba fungus</name>
    <dbReference type="NCBI Taxonomy" id="370292"/>
    <lineage>
        <taxon>Eukaryota</taxon>
        <taxon>Fungi</taxon>
        <taxon>Dikarya</taxon>
        <taxon>Basidiomycota</taxon>
        <taxon>Agaricomycotina</taxon>
        <taxon>Agaricomycetes</taxon>
        <taxon>Thelephorales</taxon>
        <taxon>Thelephoraceae</taxon>
        <taxon>Thelephora</taxon>
    </lineage>
</organism>
<sequence>MSYLVLVHFSSCIQYIALVRKNLPVSRWIRDPQSLHAKPTVSLNEVTATTPPFETDVLRSYRRHMSAGSAKHDTELIFVTTQPAVFRTVNFCPEVELGDCPRSAGDCTSSFVRQTIHCMTLPPSQVRANNFRRVSVSCFWGRWPYVQETVST</sequence>
<proteinExistence type="predicted"/>
<gene>
    <name evidence="1" type="ORF">BDM02DRAFT_714011</name>
</gene>
<dbReference type="EMBL" id="MU118105">
    <property type="protein sequence ID" value="KAF9645086.1"/>
    <property type="molecule type" value="Genomic_DNA"/>
</dbReference>
<reference evidence="1" key="2">
    <citation type="journal article" date="2020" name="Nat. Commun.">
        <title>Large-scale genome sequencing of mycorrhizal fungi provides insights into the early evolution of symbiotic traits.</title>
        <authorList>
            <person name="Miyauchi S."/>
            <person name="Kiss E."/>
            <person name="Kuo A."/>
            <person name="Drula E."/>
            <person name="Kohler A."/>
            <person name="Sanchez-Garcia M."/>
            <person name="Morin E."/>
            <person name="Andreopoulos B."/>
            <person name="Barry K.W."/>
            <person name="Bonito G."/>
            <person name="Buee M."/>
            <person name="Carver A."/>
            <person name="Chen C."/>
            <person name="Cichocki N."/>
            <person name="Clum A."/>
            <person name="Culley D."/>
            <person name="Crous P.W."/>
            <person name="Fauchery L."/>
            <person name="Girlanda M."/>
            <person name="Hayes R.D."/>
            <person name="Keri Z."/>
            <person name="LaButti K."/>
            <person name="Lipzen A."/>
            <person name="Lombard V."/>
            <person name="Magnuson J."/>
            <person name="Maillard F."/>
            <person name="Murat C."/>
            <person name="Nolan M."/>
            <person name="Ohm R.A."/>
            <person name="Pangilinan J."/>
            <person name="Pereira M.F."/>
            <person name="Perotto S."/>
            <person name="Peter M."/>
            <person name="Pfister S."/>
            <person name="Riley R."/>
            <person name="Sitrit Y."/>
            <person name="Stielow J.B."/>
            <person name="Szollosi G."/>
            <person name="Zifcakova L."/>
            <person name="Stursova M."/>
            <person name="Spatafora J.W."/>
            <person name="Tedersoo L."/>
            <person name="Vaario L.M."/>
            <person name="Yamada A."/>
            <person name="Yan M."/>
            <person name="Wang P."/>
            <person name="Xu J."/>
            <person name="Bruns T."/>
            <person name="Baldrian P."/>
            <person name="Vilgalys R."/>
            <person name="Dunand C."/>
            <person name="Henrissat B."/>
            <person name="Grigoriev I.V."/>
            <person name="Hibbett D."/>
            <person name="Nagy L.G."/>
            <person name="Martin F.M."/>
        </authorList>
    </citation>
    <scope>NUCLEOTIDE SEQUENCE</scope>
    <source>
        <strain evidence="1">P2</strain>
    </source>
</reference>